<sequence length="74" mass="8046">MLRVLIYGLAILHLGPGLAFAVVAFGCDTLDPALGAICQQDTFALFIKLTLVAWAVMIAVLLLKILIINYMNKK</sequence>
<comment type="caution">
    <text evidence="2">The sequence shown here is derived from an EMBL/GenBank/DDBJ whole genome shotgun (WGS) entry which is preliminary data.</text>
</comment>
<evidence type="ECO:0000256" key="1">
    <source>
        <dbReference type="SAM" id="Phobius"/>
    </source>
</evidence>
<evidence type="ECO:0000313" key="2">
    <source>
        <dbReference type="EMBL" id="MFD1121105.1"/>
    </source>
</evidence>
<dbReference type="PROSITE" id="PS51257">
    <property type="entry name" value="PROKAR_LIPOPROTEIN"/>
    <property type="match status" value="1"/>
</dbReference>
<evidence type="ECO:0000313" key="3">
    <source>
        <dbReference type="Proteomes" id="UP001597206"/>
    </source>
</evidence>
<accession>A0ABW3PAK0</accession>
<protein>
    <submittedName>
        <fullName evidence="2">Uncharacterized protein</fullName>
    </submittedName>
</protein>
<name>A0ABW3PAK0_9PROT</name>
<gene>
    <name evidence="2" type="ORF">ACFQ2T_01190</name>
</gene>
<keyword evidence="1" id="KW-1133">Transmembrane helix</keyword>
<proteinExistence type="predicted"/>
<dbReference type="EMBL" id="JBHTLN010000001">
    <property type="protein sequence ID" value="MFD1121105.1"/>
    <property type="molecule type" value="Genomic_DNA"/>
</dbReference>
<dbReference type="Proteomes" id="UP001597206">
    <property type="component" value="Unassembled WGS sequence"/>
</dbReference>
<organism evidence="2 3">
    <name type="scientific">Methylophilus flavus</name>
    <dbReference type="NCBI Taxonomy" id="640084"/>
    <lineage>
        <taxon>Bacteria</taxon>
        <taxon>Pseudomonadati</taxon>
        <taxon>Pseudomonadota</taxon>
        <taxon>Betaproteobacteria</taxon>
        <taxon>Nitrosomonadales</taxon>
        <taxon>Methylophilaceae</taxon>
        <taxon>Methylophilus</taxon>
    </lineage>
</organism>
<dbReference type="RefSeq" id="WP_379029376.1">
    <property type="nucleotide sequence ID" value="NZ_JBHTLN010000001.1"/>
</dbReference>
<feature type="transmembrane region" description="Helical" evidence="1">
    <location>
        <begin position="45"/>
        <end position="67"/>
    </location>
</feature>
<keyword evidence="1" id="KW-0472">Membrane</keyword>
<reference evidence="3" key="1">
    <citation type="journal article" date="2019" name="Int. J. Syst. Evol. Microbiol.">
        <title>The Global Catalogue of Microorganisms (GCM) 10K type strain sequencing project: providing services to taxonomists for standard genome sequencing and annotation.</title>
        <authorList>
            <consortium name="The Broad Institute Genomics Platform"/>
            <consortium name="The Broad Institute Genome Sequencing Center for Infectious Disease"/>
            <person name="Wu L."/>
            <person name="Ma J."/>
        </authorList>
    </citation>
    <scope>NUCLEOTIDE SEQUENCE [LARGE SCALE GENOMIC DNA]</scope>
    <source>
        <strain evidence="3">CCUG 58411</strain>
    </source>
</reference>
<keyword evidence="1" id="KW-0812">Transmembrane</keyword>
<keyword evidence="3" id="KW-1185">Reference proteome</keyword>